<dbReference type="AlphaFoldDB" id="A0A8T2CU75"/>
<gene>
    <name evidence="1" type="ORF">ISN45_At05g028850</name>
</gene>
<name>A0A8T2CU75_9BRAS</name>
<evidence type="ECO:0000313" key="2">
    <source>
        <dbReference type="Proteomes" id="UP000694240"/>
    </source>
</evidence>
<keyword evidence="2" id="KW-1185">Reference proteome</keyword>
<reference evidence="1 2" key="1">
    <citation type="submission" date="2020-12" db="EMBL/GenBank/DDBJ databases">
        <title>Concerted genomic and epigenomic changes stabilize Arabidopsis allopolyploids.</title>
        <authorList>
            <person name="Chen Z."/>
        </authorList>
    </citation>
    <scope>NUCLEOTIDE SEQUENCE [LARGE SCALE GENOMIC DNA]</scope>
    <source>
        <strain evidence="1">Allo738</strain>
        <tissue evidence="1">Leaf</tissue>
    </source>
</reference>
<dbReference type="EMBL" id="JAEFBK010000005">
    <property type="protein sequence ID" value="KAG7603848.1"/>
    <property type="molecule type" value="Genomic_DNA"/>
</dbReference>
<evidence type="ECO:0000313" key="1">
    <source>
        <dbReference type="EMBL" id="KAG7603848.1"/>
    </source>
</evidence>
<protein>
    <submittedName>
        <fullName evidence="1">Uncharacterized protein</fullName>
    </submittedName>
</protein>
<organism evidence="1 2">
    <name type="scientific">Arabidopsis thaliana x Arabidopsis arenosa</name>
    <dbReference type="NCBI Taxonomy" id="1240361"/>
    <lineage>
        <taxon>Eukaryota</taxon>
        <taxon>Viridiplantae</taxon>
        <taxon>Streptophyta</taxon>
        <taxon>Embryophyta</taxon>
        <taxon>Tracheophyta</taxon>
        <taxon>Spermatophyta</taxon>
        <taxon>Magnoliopsida</taxon>
        <taxon>eudicotyledons</taxon>
        <taxon>Gunneridae</taxon>
        <taxon>Pentapetalae</taxon>
        <taxon>rosids</taxon>
        <taxon>malvids</taxon>
        <taxon>Brassicales</taxon>
        <taxon>Brassicaceae</taxon>
        <taxon>Camelineae</taxon>
        <taxon>Arabidopsis</taxon>
    </lineage>
</organism>
<dbReference type="Proteomes" id="UP000694240">
    <property type="component" value="Chromosome 5"/>
</dbReference>
<sequence>MVVTDDEPTVIFSTNFQRINIVSNIFVGIPFGLRLTVNRDMTDGCYRRRTCKLPMHFCAVITEGLPTMMENA</sequence>
<accession>A0A8T2CU75</accession>
<proteinExistence type="predicted"/>
<comment type="caution">
    <text evidence="1">The sequence shown here is derived from an EMBL/GenBank/DDBJ whole genome shotgun (WGS) entry which is preliminary data.</text>
</comment>